<keyword evidence="2" id="KW-0732">Signal</keyword>
<evidence type="ECO:0000256" key="2">
    <source>
        <dbReference type="SAM" id="SignalP"/>
    </source>
</evidence>
<dbReference type="InterPro" id="IPR007484">
    <property type="entry name" value="Peptidase_M28"/>
</dbReference>
<feature type="region of interest" description="Disordered" evidence="1">
    <location>
        <begin position="230"/>
        <end position="252"/>
    </location>
</feature>
<dbReference type="Proteomes" id="UP001049518">
    <property type="component" value="Chromosome"/>
</dbReference>
<dbReference type="EMBL" id="CP059572">
    <property type="protein sequence ID" value="QXJ21761.1"/>
    <property type="molecule type" value="Genomic_DNA"/>
</dbReference>
<dbReference type="InterPro" id="IPR046450">
    <property type="entry name" value="PA_dom_sf"/>
</dbReference>
<feature type="signal peptide" evidence="2">
    <location>
        <begin position="1"/>
        <end position="30"/>
    </location>
</feature>
<dbReference type="Pfam" id="PF02225">
    <property type="entry name" value="PA"/>
    <property type="match status" value="1"/>
</dbReference>
<dbReference type="InterPro" id="IPR003137">
    <property type="entry name" value="PA_domain"/>
</dbReference>
<feature type="compositionally biased region" description="Polar residues" evidence="1">
    <location>
        <begin position="233"/>
        <end position="245"/>
    </location>
</feature>
<proteinExistence type="predicted"/>
<feature type="domain" description="Peptidase M28" evidence="4">
    <location>
        <begin position="279"/>
        <end position="495"/>
    </location>
</feature>
<name>A0ABX8QTR5_9ACTN</name>
<organism evidence="5 6">
    <name type="scientific">Actinomadura graeca</name>
    <dbReference type="NCBI Taxonomy" id="2750812"/>
    <lineage>
        <taxon>Bacteria</taxon>
        <taxon>Bacillati</taxon>
        <taxon>Actinomycetota</taxon>
        <taxon>Actinomycetes</taxon>
        <taxon>Streptosporangiales</taxon>
        <taxon>Thermomonosporaceae</taxon>
        <taxon>Actinomadura</taxon>
    </lineage>
</organism>
<dbReference type="PANTHER" id="PTHR12147">
    <property type="entry name" value="METALLOPEPTIDASE M28 FAMILY MEMBER"/>
    <property type="match status" value="1"/>
</dbReference>
<dbReference type="Gene3D" id="3.50.30.30">
    <property type="match status" value="1"/>
</dbReference>
<protein>
    <submittedName>
        <fullName evidence="5">M28 family peptidase</fullName>
    </submittedName>
</protein>
<evidence type="ECO:0000256" key="1">
    <source>
        <dbReference type="SAM" id="MobiDB-lite"/>
    </source>
</evidence>
<dbReference type="Gene3D" id="3.40.630.10">
    <property type="entry name" value="Zn peptidases"/>
    <property type="match status" value="1"/>
</dbReference>
<dbReference type="SUPFAM" id="SSF52025">
    <property type="entry name" value="PA domain"/>
    <property type="match status" value="1"/>
</dbReference>
<keyword evidence="6" id="KW-1185">Reference proteome</keyword>
<evidence type="ECO:0000313" key="6">
    <source>
        <dbReference type="Proteomes" id="UP001049518"/>
    </source>
</evidence>
<accession>A0ABX8QTR5</accession>
<dbReference type="Pfam" id="PF04389">
    <property type="entry name" value="Peptidase_M28"/>
    <property type="match status" value="1"/>
</dbReference>
<dbReference type="PANTHER" id="PTHR12147:SF26">
    <property type="entry name" value="PEPTIDASE M28 DOMAIN-CONTAINING PROTEIN"/>
    <property type="match status" value="1"/>
</dbReference>
<dbReference type="RefSeq" id="WP_231334935.1">
    <property type="nucleotide sequence ID" value="NZ_CP059572.1"/>
</dbReference>
<dbReference type="SUPFAM" id="SSF53187">
    <property type="entry name" value="Zn-dependent exopeptidases"/>
    <property type="match status" value="1"/>
</dbReference>
<gene>
    <name evidence="5" type="ORF">AGRA3207_002648</name>
</gene>
<feature type="chain" id="PRO_5046838359" evidence="2">
    <location>
        <begin position="31"/>
        <end position="533"/>
    </location>
</feature>
<evidence type="ECO:0000259" key="3">
    <source>
        <dbReference type="Pfam" id="PF02225"/>
    </source>
</evidence>
<feature type="domain" description="PA" evidence="3">
    <location>
        <begin position="134"/>
        <end position="226"/>
    </location>
</feature>
<reference evidence="5" key="1">
    <citation type="submission" date="2020-07" db="EMBL/GenBank/DDBJ databases">
        <authorList>
            <person name="Tarantini F.S."/>
            <person name="Hong K.W."/>
            <person name="Chan K.G."/>
        </authorList>
    </citation>
    <scope>NUCLEOTIDE SEQUENCE</scope>
    <source>
        <strain evidence="5">32-07</strain>
    </source>
</reference>
<evidence type="ECO:0000259" key="4">
    <source>
        <dbReference type="Pfam" id="PF04389"/>
    </source>
</evidence>
<evidence type="ECO:0000313" key="5">
    <source>
        <dbReference type="EMBL" id="QXJ21761.1"/>
    </source>
</evidence>
<dbReference type="InterPro" id="IPR045175">
    <property type="entry name" value="M28_fam"/>
</dbReference>
<sequence length="533" mass="55148">MRKRLIGATGALLAAAALPAALMSVPSAGADPARPGLATLVTLKDLRRHLAAFQEIADYNGGNRAAGRPGSDISVRYVEGRLRKAGLKPVVQRFTFPYWREKSVAVLSRTAPHKASYKAGRDFLTMAFSGSGDVTGPVAAVDVPSSGEGTSGCEAADFTGLPAGAVALVQRGACSFETKASRARAAGAGAVLIFNRAGEKGPIAGTVGTPQALPVLGVSHRLGAELAKASKTGAGSQAVKTSEQAGASKRAKVAGRAWAAGPTVRVKTHTVHGNRSASNVVADTEHGRAGNVVLAGAHLDSVRAGPGINDNATGAAALLAVAEKIGALGAKGLRNRVRFAWWGAEEEGLRGSSHYVRTLTDAERRRIALNLNFDMLGSVNGVRGVYDGDHSTRAGSKAPSGSGAIEKMFRDYFARRGLATVQAEFNGRSDYGPFVERGIPAGGLESGADGVKTAAEAKAFGGSAGKVYDPCYHARCDRLKNVDLKLFDTNADAVAWVVEHLAATTVAVNGQSRLDAARGPRYAPAWQGPLLVR</sequence>